<evidence type="ECO:0000256" key="1">
    <source>
        <dbReference type="SAM" id="MobiDB-lite"/>
    </source>
</evidence>
<evidence type="ECO:0000313" key="2">
    <source>
        <dbReference type="EMBL" id="KAG8376313.1"/>
    </source>
</evidence>
<protein>
    <submittedName>
        <fullName evidence="2">Uncharacterized protein</fullName>
    </submittedName>
</protein>
<reference evidence="2" key="1">
    <citation type="submission" date="2019-10" db="EMBL/GenBank/DDBJ databases">
        <authorList>
            <person name="Zhang R."/>
            <person name="Pan Y."/>
            <person name="Wang J."/>
            <person name="Ma R."/>
            <person name="Yu S."/>
        </authorList>
    </citation>
    <scope>NUCLEOTIDE SEQUENCE</scope>
    <source>
        <strain evidence="2">LA-IB0</strain>
        <tissue evidence="2">Leaf</tissue>
    </source>
</reference>
<evidence type="ECO:0000313" key="3">
    <source>
        <dbReference type="Proteomes" id="UP000826271"/>
    </source>
</evidence>
<comment type="caution">
    <text evidence="2">The sequence shown here is derived from an EMBL/GenBank/DDBJ whole genome shotgun (WGS) entry which is preliminary data.</text>
</comment>
<dbReference type="Proteomes" id="UP000826271">
    <property type="component" value="Unassembled WGS sequence"/>
</dbReference>
<proteinExistence type="predicted"/>
<keyword evidence="3" id="KW-1185">Reference proteome</keyword>
<dbReference type="AlphaFoldDB" id="A0AAV6XAX6"/>
<gene>
    <name evidence="2" type="ORF">BUALT_Bualt09G0050300</name>
</gene>
<feature type="compositionally biased region" description="Low complexity" evidence="1">
    <location>
        <begin position="7"/>
        <end position="18"/>
    </location>
</feature>
<accession>A0AAV6XAX6</accession>
<organism evidence="2 3">
    <name type="scientific">Buddleja alternifolia</name>
    <dbReference type="NCBI Taxonomy" id="168488"/>
    <lineage>
        <taxon>Eukaryota</taxon>
        <taxon>Viridiplantae</taxon>
        <taxon>Streptophyta</taxon>
        <taxon>Embryophyta</taxon>
        <taxon>Tracheophyta</taxon>
        <taxon>Spermatophyta</taxon>
        <taxon>Magnoliopsida</taxon>
        <taxon>eudicotyledons</taxon>
        <taxon>Gunneridae</taxon>
        <taxon>Pentapetalae</taxon>
        <taxon>asterids</taxon>
        <taxon>lamiids</taxon>
        <taxon>Lamiales</taxon>
        <taxon>Scrophulariaceae</taxon>
        <taxon>Buddlejeae</taxon>
        <taxon>Buddleja</taxon>
    </lineage>
</organism>
<name>A0AAV6XAX6_9LAMI</name>
<dbReference type="EMBL" id="WHWC01000009">
    <property type="protein sequence ID" value="KAG8376313.1"/>
    <property type="molecule type" value="Genomic_DNA"/>
</dbReference>
<feature type="region of interest" description="Disordered" evidence="1">
    <location>
        <begin position="1"/>
        <end position="22"/>
    </location>
</feature>
<sequence>MEDDARSSGSSSPDSIGSVETSISSHFGGSSYPISSHFGGSSYPFKVIYLWVFAVQARRTAPAAHLVVTAVSRSPPTECFALFQRCGVQKWRPQHLRRKAMAEE</sequence>